<dbReference type="OrthoDB" id="931708at2"/>
<reference evidence="1 2" key="1">
    <citation type="submission" date="2018-10" db="EMBL/GenBank/DDBJ databases">
        <authorList>
            <person name="Li J."/>
        </authorList>
    </citation>
    <scope>NUCLEOTIDE SEQUENCE [LARGE SCALE GENOMIC DNA]</scope>
    <source>
        <strain evidence="1 2">JCM 11654</strain>
    </source>
</reference>
<accession>A0A3L7AWV2</accession>
<keyword evidence="2" id="KW-1185">Reference proteome</keyword>
<sequence length="696" mass="77389">MERGIYFDGWYPNEYCTHPSMPPRRLTMVDDIAEMGGTMLVWAGLGGGSISLPYLEEEAFGHIPARFRQHGYVNDSEFVAHAKDRNIDLFGIIFEAQAWEFPAEVVDGEVLAQNKVRGVAPESTIGLREFSTDTGPSSWKPFRHYFPEGLVNSDGEQVVDLWEEVVSRDLEGNPLRAHWVEIDDKKQVCYLADRNNPVWREYLKAVIRIQIDAGAPGIQLDETDVPLLALRYGGCFCKDCVKGLRAYIKTLPETPEELAGVDLDTFDYREWLLAQGFKAGTAPQALPLYEHYSRFQQFEIAKTFREMASYVKEYAAEVGKTVRVAGNFYDCAPYYDAMVDHVDVLVTEMRETRYQQPWYYRHGVGLSRGKPLVAVENPYGGVTEDLLRQIQLGKGRDLFRLSIYEASAMGANMSLPYGSWLGTEVKDSYWVPKELAVEVGQFLVSIDEVTSNVSKHQTAVIYSVASIARDTIDSDQFSDDGRWFEPVKARDARPASYWQTVEHLSRSARVFDTIVLPDEELRATDVTDAQLATYSTVVVPDAWNISAGQHALLVNFLNAGGRVVVNGAYATELAPEVAAEVLEHAGTVIVDGFEKIAAETPQEVLGDLGEKAAASVHVLADGGTALHLVNFDYVDESDLIVSRPDFTVGLRTEESFTSAVFFEPGAEPVTLPVTVTDGVASVTLPVFNAYAIVRFN</sequence>
<protein>
    <recommendedName>
        <fullName evidence="3">Beta-galactosidase trimerisation domain-containing protein</fullName>
    </recommendedName>
</protein>
<evidence type="ECO:0000313" key="1">
    <source>
        <dbReference type="EMBL" id="RLP84000.1"/>
    </source>
</evidence>
<evidence type="ECO:0008006" key="3">
    <source>
        <dbReference type="Google" id="ProtNLM"/>
    </source>
</evidence>
<proteinExistence type="predicted"/>
<name>A0A3L7AWV2_9MICO</name>
<comment type="caution">
    <text evidence="1">The sequence shown here is derived from an EMBL/GenBank/DDBJ whole genome shotgun (WGS) entry which is preliminary data.</text>
</comment>
<dbReference type="Gene3D" id="3.20.20.80">
    <property type="entry name" value="Glycosidases"/>
    <property type="match status" value="1"/>
</dbReference>
<dbReference type="EMBL" id="RCUY01000002">
    <property type="protein sequence ID" value="RLP84000.1"/>
    <property type="molecule type" value="Genomic_DNA"/>
</dbReference>
<dbReference type="Proteomes" id="UP000269438">
    <property type="component" value="Unassembled WGS sequence"/>
</dbReference>
<dbReference type="RefSeq" id="WP_121687619.1">
    <property type="nucleotide sequence ID" value="NZ_RCUY01000002.1"/>
</dbReference>
<dbReference type="AlphaFoldDB" id="A0A3L7AWV2"/>
<evidence type="ECO:0000313" key="2">
    <source>
        <dbReference type="Proteomes" id="UP000269438"/>
    </source>
</evidence>
<dbReference type="CDD" id="cd03143">
    <property type="entry name" value="A4_beta-galactosidase_middle_domain"/>
    <property type="match status" value="1"/>
</dbReference>
<gene>
    <name evidence="1" type="ORF">D9V34_04150</name>
</gene>
<organism evidence="1 2">
    <name type="scientific">Mycetocola lacteus</name>
    <dbReference type="NCBI Taxonomy" id="76637"/>
    <lineage>
        <taxon>Bacteria</taxon>
        <taxon>Bacillati</taxon>
        <taxon>Actinomycetota</taxon>
        <taxon>Actinomycetes</taxon>
        <taxon>Micrococcales</taxon>
        <taxon>Microbacteriaceae</taxon>
        <taxon>Mycetocola</taxon>
    </lineage>
</organism>